<evidence type="ECO:0000256" key="1">
    <source>
        <dbReference type="SAM" id="MobiDB-lite"/>
    </source>
</evidence>
<keyword evidence="3" id="KW-1185">Reference proteome</keyword>
<gene>
    <name evidence="2" type="ORF">OHK93_007838</name>
</gene>
<dbReference type="AlphaFoldDB" id="A0AA43QL97"/>
<feature type="region of interest" description="Disordered" evidence="1">
    <location>
        <begin position="105"/>
        <end position="194"/>
    </location>
</feature>
<evidence type="ECO:0000313" key="2">
    <source>
        <dbReference type="EMBL" id="MDI1488563.1"/>
    </source>
</evidence>
<feature type="compositionally biased region" description="Low complexity" evidence="1">
    <location>
        <begin position="134"/>
        <end position="154"/>
    </location>
</feature>
<reference evidence="2" key="1">
    <citation type="journal article" date="2023" name="Genome Biol. Evol.">
        <title>First Whole Genome Sequence and Flow Cytometry Genome Size Data for the Lichen-Forming Fungus Ramalina farinacea (Ascomycota).</title>
        <authorList>
            <person name="Llewellyn T."/>
            <person name="Mian S."/>
            <person name="Hill R."/>
            <person name="Leitch I.J."/>
            <person name="Gaya E."/>
        </authorList>
    </citation>
    <scope>NUCLEOTIDE SEQUENCE</scope>
    <source>
        <strain evidence="2">LIQ254RAFAR</strain>
    </source>
</reference>
<comment type="caution">
    <text evidence="2">The sequence shown here is derived from an EMBL/GenBank/DDBJ whole genome shotgun (WGS) entry which is preliminary data.</text>
</comment>
<accession>A0AA43QL97</accession>
<feature type="region of interest" description="Disordered" evidence="1">
    <location>
        <begin position="46"/>
        <end position="69"/>
    </location>
</feature>
<protein>
    <submittedName>
        <fullName evidence="2">Uncharacterized protein</fullName>
    </submittedName>
</protein>
<name>A0AA43QL97_9LECA</name>
<evidence type="ECO:0000313" key="3">
    <source>
        <dbReference type="Proteomes" id="UP001161017"/>
    </source>
</evidence>
<dbReference type="EMBL" id="JAPUFD010000007">
    <property type="protein sequence ID" value="MDI1488563.1"/>
    <property type="molecule type" value="Genomic_DNA"/>
</dbReference>
<proteinExistence type="predicted"/>
<sequence length="228" mass="24444">MNSPGDGAAPLNRFYAYKNTFDNATTWVDIPRDLTFYNTTDPYADDVGIPTGQGRTNSHEHTPYMQSQSQPWSIHQQSQLPSGLNAHGLEALSAAALYSPATANMIGRPSSSSNHEHPSRSTPVPDHSSDHLGSSESPNASNNNLNYILNSPPNADSPIDPSLMSSLGTGIAQHPNAPPSPLKPPAGEVAPIEGAVESEHKMAYLLRHFSETPGQWLAHQESQSKEGS</sequence>
<organism evidence="2 3">
    <name type="scientific">Ramalina farinacea</name>
    <dbReference type="NCBI Taxonomy" id="258253"/>
    <lineage>
        <taxon>Eukaryota</taxon>
        <taxon>Fungi</taxon>
        <taxon>Dikarya</taxon>
        <taxon>Ascomycota</taxon>
        <taxon>Pezizomycotina</taxon>
        <taxon>Lecanoromycetes</taxon>
        <taxon>OSLEUM clade</taxon>
        <taxon>Lecanoromycetidae</taxon>
        <taxon>Lecanorales</taxon>
        <taxon>Lecanorineae</taxon>
        <taxon>Ramalinaceae</taxon>
        <taxon>Ramalina</taxon>
    </lineage>
</organism>
<dbReference type="Proteomes" id="UP001161017">
    <property type="component" value="Unassembled WGS sequence"/>
</dbReference>